<organism evidence="1">
    <name type="scientific">marine metagenome</name>
    <dbReference type="NCBI Taxonomy" id="408172"/>
    <lineage>
        <taxon>unclassified sequences</taxon>
        <taxon>metagenomes</taxon>
        <taxon>ecological metagenomes</taxon>
    </lineage>
</organism>
<reference evidence="1" key="1">
    <citation type="submission" date="2018-05" db="EMBL/GenBank/DDBJ databases">
        <authorList>
            <person name="Lanie J.A."/>
            <person name="Ng W.-L."/>
            <person name="Kazmierczak K.M."/>
            <person name="Andrzejewski T.M."/>
            <person name="Davidsen T.M."/>
            <person name="Wayne K.J."/>
            <person name="Tettelin H."/>
            <person name="Glass J.I."/>
            <person name="Rusch D."/>
            <person name="Podicherti R."/>
            <person name="Tsui H.-C.T."/>
            <person name="Winkler M.E."/>
        </authorList>
    </citation>
    <scope>NUCLEOTIDE SEQUENCE</scope>
</reference>
<sequence length="33" mass="3664">MARSIAEATIRGNNVVDVELKYTNNGSAMLRLR</sequence>
<name>A0A382FMX5_9ZZZZ</name>
<dbReference type="AlphaFoldDB" id="A0A382FMX5"/>
<protein>
    <submittedName>
        <fullName evidence="1">Uncharacterized protein</fullName>
    </submittedName>
</protein>
<feature type="non-terminal residue" evidence="1">
    <location>
        <position position="33"/>
    </location>
</feature>
<proteinExistence type="predicted"/>
<evidence type="ECO:0000313" key="1">
    <source>
        <dbReference type="EMBL" id="SVB63563.1"/>
    </source>
</evidence>
<dbReference type="EMBL" id="UINC01050514">
    <property type="protein sequence ID" value="SVB63563.1"/>
    <property type="molecule type" value="Genomic_DNA"/>
</dbReference>
<accession>A0A382FMX5</accession>
<gene>
    <name evidence="1" type="ORF">METZ01_LOCUS216417</name>
</gene>